<dbReference type="InterPro" id="IPR020615">
    <property type="entry name" value="Thiolase_acyl_enz_int_AS"/>
</dbReference>
<dbReference type="CDD" id="cd00751">
    <property type="entry name" value="thiolase"/>
    <property type="match status" value="1"/>
</dbReference>
<dbReference type="InterPro" id="IPR020610">
    <property type="entry name" value="Thiolase_AS"/>
</dbReference>
<evidence type="ECO:0000259" key="10">
    <source>
        <dbReference type="Pfam" id="PF02803"/>
    </source>
</evidence>
<dbReference type="GO" id="GO:0005737">
    <property type="term" value="C:cytoplasm"/>
    <property type="evidence" value="ECO:0007669"/>
    <property type="project" value="UniProtKB-ARBA"/>
</dbReference>
<dbReference type="InterPro" id="IPR020613">
    <property type="entry name" value="Thiolase_CS"/>
</dbReference>
<accession>A0A2A4ETZ7</accession>
<dbReference type="InterPro" id="IPR012793">
    <property type="entry name" value="PcaF"/>
</dbReference>
<evidence type="ECO:0000256" key="6">
    <source>
        <dbReference type="ARBA" id="ARBA00048527"/>
    </source>
</evidence>
<comment type="catalytic activity">
    <reaction evidence="6">
        <text>succinyl-CoA + acetyl-CoA = 3-oxoadipyl-CoA + CoA</text>
        <dbReference type="Rhea" id="RHEA:19481"/>
        <dbReference type="ChEBI" id="CHEBI:57287"/>
        <dbReference type="ChEBI" id="CHEBI:57288"/>
        <dbReference type="ChEBI" id="CHEBI:57292"/>
        <dbReference type="ChEBI" id="CHEBI:57348"/>
        <dbReference type="EC" id="2.3.1.174"/>
    </reaction>
</comment>
<dbReference type="RefSeq" id="WP_096722976.1">
    <property type="nucleotide sequence ID" value="NZ_MTZV01000005.1"/>
</dbReference>
<comment type="pathway">
    <text evidence="2">Aromatic compound metabolism.</text>
</comment>
<feature type="active site" description="Proton acceptor" evidence="7">
    <location>
        <position position="386"/>
    </location>
</feature>
<dbReference type="OrthoDB" id="9764638at2"/>
<feature type="domain" description="Thiolase N-terminal" evidence="9">
    <location>
        <begin position="5"/>
        <end position="267"/>
    </location>
</feature>
<dbReference type="GO" id="GO:0033812">
    <property type="term" value="F:3-oxoadipyl-CoA thiolase activity"/>
    <property type="evidence" value="ECO:0007669"/>
    <property type="project" value="UniProtKB-EC"/>
</dbReference>
<dbReference type="GO" id="GO:0019619">
    <property type="term" value="P:3,4-dihydroxybenzoate catabolic process"/>
    <property type="evidence" value="ECO:0007669"/>
    <property type="project" value="InterPro"/>
</dbReference>
<dbReference type="AlphaFoldDB" id="A0A2A4ETZ7"/>
<name>A0A2A4ETZ7_9BURK</name>
<keyword evidence="4 8" id="KW-0808">Transferase</keyword>
<dbReference type="GO" id="GO:0006635">
    <property type="term" value="P:fatty acid beta-oxidation"/>
    <property type="evidence" value="ECO:0007669"/>
    <property type="project" value="TreeGrafter"/>
</dbReference>
<proteinExistence type="inferred from homology"/>
<evidence type="ECO:0000313" key="12">
    <source>
        <dbReference type="Proteomes" id="UP000218022"/>
    </source>
</evidence>
<keyword evidence="5 8" id="KW-0012">Acyltransferase</keyword>
<evidence type="ECO:0000313" key="11">
    <source>
        <dbReference type="EMBL" id="PCE24611.1"/>
    </source>
</evidence>
<evidence type="ECO:0000256" key="5">
    <source>
        <dbReference type="ARBA" id="ARBA00023315"/>
    </source>
</evidence>
<evidence type="ECO:0000256" key="3">
    <source>
        <dbReference type="ARBA" id="ARBA00010982"/>
    </source>
</evidence>
<feature type="active site" description="Proton acceptor" evidence="7">
    <location>
        <position position="356"/>
    </location>
</feature>
<dbReference type="NCBIfam" id="NF006551">
    <property type="entry name" value="PRK09050.1"/>
    <property type="match status" value="1"/>
</dbReference>
<dbReference type="EMBL" id="MTZV01000005">
    <property type="protein sequence ID" value="PCE24611.1"/>
    <property type="molecule type" value="Genomic_DNA"/>
</dbReference>
<dbReference type="PANTHER" id="PTHR43853">
    <property type="entry name" value="3-KETOACYL-COA THIOLASE, PEROXISOMAL"/>
    <property type="match status" value="1"/>
</dbReference>
<dbReference type="Pfam" id="PF02803">
    <property type="entry name" value="Thiolase_C"/>
    <property type="match status" value="1"/>
</dbReference>
<dbReference type="Proteomes" id="UP000218022">
    <property type="component" value="Unassembled WGS sequence"/>
</dbReference>
<dbReference type="PROSITE" id="PS00099">
    <property type="entry name" value="THIOLASE_3"/>
    <property type="match status" value="1"/>
</dbReference>
<dbReference type="GO" id="GO:0010124">
    <property type="term" value="P:phenylacetate catabolic process"/>
    <property type="evidence" value="ECO:0007669"/>
    <property type="project" value="TreeGrafter"/>
</dbReference>
<evidence type="ECO:0000256" key="7">
    <source>
        <dbReference type="PIRSR" id="PIRSR000429-1"/>
    </source>
</evidence>
<comment type="pathway">
    <text evidence="1">Lipid metabolism.</text>
</comment>
<dbReference type="NCBIfam" id="TIGR01930">
    <property type="entry name" value="AcCoA-C-Actrans"/>
    <property type="match status" value="1"/>
</dbReference>
<dbReference type="Gene3D" id="3.40.47.10">
    <property type="match status" value="1"/>
</dbReference>
<evidence type="ECO:0000256" key="8">
    <source>
        <dbReference type="RuleBase" id="RU003557"/>
    </source>
</evidence>
<sequence>MTDAFICDAIRTPFGRYGGALKDVRADDLGAVPIKALIERNPGVDWRALDDVIYGCANQAGEDNRNVARMAALLAGLPVDAPGATINRLCGSGMDAVGTAARAIKAGEARLMIAGGVESMTRAPFVMGKAASAFSRQTDIYDTTIGWRFINALMKRDYGVDSMPETAENVAVEFGIARADQDAFALQSQQKAARAQRDGTLAEEIVAVEIAQKKGDALRVTLDEHPRETSLEALGKLKGVVRADGTVTAGNASGVNDGACALLLANQAAADQYGLRRRARVIGMATAGVEPRIMGIGPAPATQKLLKQLGMSLEQFDVIELNEAFASQGLAVLRTLGLRDDDPRVNPNGGAIALGHPLGASGARLITTALYQLERSGGRFALCTMCIGVGQGIALAIERV</sequence>
<dbReference type="InterPro" id="IPR020616">
    <property type="entry name" value="Thiolase_N"/>
</dbReference>
<evidence type="ECO:0000256" key="2">
    <source>
        <dbReference type="ARBA" id="ARBA00005211"/>
    </source>
</evidence>
<dbReference type="SUPFAM" id="SSF53901">
    <property type="entry name" value="Thiolase-like"/>
    <property type="match status" value="2"/>
</dbReference>
<dbReference type="InterPro" id="IPR002155">
    <property type="entry name" value="Thiolase"/>
</dbReference>
<dbReference type="FunFam" id="3.40.47.10:FF:000010">
    <property type="entry name" value="Acetyl-CoA acetyltransferase (Thiolase)"/>
    <property type="match status" value="1"/>
</dbReference>
<evidence type="ECO:0000256" key="1">
    <source>
        <dbReference type="ARBA" id="ARBA00005189"/>
    </source>
</evidence>
<comment type="caution">
    <text evidence="11">The sequence shown here is derived from an EMBL/GenBank/DDBJ whole genome shotgun (WGS) entry which is preliminary data.</text>
</comment>
<dbReference type="InterPro" id="IPR020617">
    <property type="entry name" value="Thiolase_C"/>
</dbReference>
<organism evidence="11 12">
    <name type="scientific">Paraburkholderia acidicola</name>
    <dbReference type="NCBI Taxonomy" id="1912599"/>
    <lineage>
        <taxon>Bacteria</taxon>
        <taxon>Pseudomonadati</taxon>
        <taxon>Pseudomonadota</taxon>
        <taxon>Betaproteobacteria</taxon>
        <taxon>Burkholderiales</taxon>
        <taxon>Burkholderiaceae</taxon>
        <taxon>Paraburkholderia</taxon>
    </lineage>
</organism>
<evidence type="ECO:0000256" key="4">
    <source>
        <dbReference type="ARBA" id="ARBA00022679"/>
    </source>
</evidence>
<dbReference type="PANTHER" id="PTHR43853:SF2">
    <property type="entry name" value="3-OXOADIPYL-COA_3-OXO-5,6-DEHYDROSUBERYL-COA THIOLASE"/>
    <property type="match status" value="1"/>
</dbReference>
<dbReference type="InterPro" id="IPR050215">
    <property type="entry name" value="Thiolase-like_sf_Thiolase"/>
</dbReference>
<comment type="similarity">
    <text evidence="3 8">Belongs to the thiolase-like superfamily. Thiolase family.</text>
</comment>
<dbReference type="PIRSF" id="PIRSF000429">
    <property type="entry name" value="Ac-CoA_Ac_transf"/>
    <property type="match status" value="1"/>
</dbReference>
<protein>
    <submittedName>
        <fullName evidence="11">3-oxoadipyl-CoA thiolase</fullName>
    </submittedName>
</protein>
<dbReference type="InterPro" id="IPR016039">
    <property type="entry name" value="Thiolase-like"/>
</dbReference>
<feature type="active site" description="Acyl-thioester intermediate" evidence="7">
    <location>
        <position position="90"/>
    </location>
</feature>
<dbReference type="PROSITE" id="PS00098">
    <property type="entry name" value="THIOLASE_1"/>
    <property type="match status" value="1"/>
</dbReference>
<gene>
    <name evidence="11" type="ORF">BWP39_19065</name>
</gene>
<evidence type="ECO:0000259" key="9">
    <source>
        <dbReference type="Pfam" id="PF00108"/>
    </source>
</evidence>
<dbReference type="Pfam" id="PF00108">
    <property type="entry name" value="Thiolase_N"/>
    <property type="match status" value="1"/>
</dbReference>
<dbReference type="PROSITE" id="PS00737">
    <property type="entry name" value="THIOLASE_2"/>
    <property type="match status" value="1"/>
</dbReference>
<dbReference type="NCBIfam" id="TIGR02430">
    <property type="entry name" value="pcaF"/>
    <property type="match status" value="1"/>
</dbReference>
<reference evidence="11 12" key="1">
    <citation type="submission" date="2017-01" db="EMBL/GenBank/DDBJ databases">
        <title>Whole-Genome Shotgun Sequencing of Two beta-Proteobacterial Species in Search of the Bulgecin Biosynthetic Cluster.</title>
        <authorList>
            <person name="Horsman M.E."/>
            <person name="Marous D.R."/>
            <person name="Li R."/>
            <person name="Oliver R.A."/>
            <person name="Byun B."/>
            <person name="Emrich S.J."/>
            <person name="Boggess B."/>
            <person name="Townsend C.A."/>
            <person name="Mobashery S."/>
        </authorList>
    </citation>
    <scope>NUCLEOTIDE SEQUENCE [LARGE SCALE GENOMIC DNA]</scope>
    <source>
        <strain evidence="11 12">ATCC 31363</strain>
    </source>
</reference>
<feature type="domain" description="Thiolase C-terminal" evidence="10">
    <location>
        <begin position="277"/>
        <end position="399"/>
    </location>
</feature>